<keyword evidence="1" id="KW-0812">Transmembrane</keyword>
<feature type="transmembrane region" description="Helical" evidence="1">
    <location>
        <begin position="137"/>
        <end position="160"/>
    </location>
</feature>
<organism evidence="2">
    <name type="scientific">marine sediment metagenome</name>
    <dbReference type="NCBI Taxonomy" id="412755"/>
    <lineage>
        <taxon>unclassified sequences</taxon>
        <taxon>metagenomes</taxon>
        <taxon>ecological metagenomes</taxon>
    </lineage>
</organism>
<gene>
    <name evidence="2" type="ORF">LCGC14_2313850</name>
</gene>
<comment type="caution">
    <text evidence="2">The sequence shown here is derived from an EMBL/GenBank/DDBJ whole genome shotgun (WGS) entry which is preliminary data.</text>
</comment>
<dbReference type="AlphaFoldDB" id="A0A0F9CKD6"/>
<name>A0A0F9CKD6_9ZZZZ</name>
<evidence type="ECO:0000256" key="1">
    <source>
        <dbReference type="SAM" id="Phobius"/>
    </source>
</evidence>
<feature type="transmembrane region" description="Helical" evidence="1">
    <location>
        <begin position="172"/>
        <end position="192"/>
    </location>
</feature>
<protein>
    <submittedName>
        <fullName evidence="2">Uncharacterized protein</fullName>
    </submittedName>
</protein>
<keyword evidence="1" id="KW-1133">Transmembrane helix</keyword>
<keyword evidence="1" id="KW-0472">Membrane</keyword>
<reference evidence="2" key="1">
    <citation type="journal article" date="2015" name="Nature">
        <title>Complex archaea that bridge the gap between prokaryotes and eukaryotes.</title>
        <authorList>
            <person name="Spang A."/>
            <person name="Saw J.H."/>
            <person name="Jorgensen S.L."/>
            <person name="Zaremba-Niedzwiedzka K."/>
            <person name="Martijn J."/>
            <person name="Lind A.E."/>
            <person name="van Eijk R."/>
            <person name="Schleper C."/>
            <person name="Guy L."/>
            <person name="Ettema T.J."/>
        </authorList>
    </citation>
    <scope>NUCLEOTIDE SEQUENCE</scope>
</reference>
<feature type="transmembrane region" description="Helical" evidence="1">
    <location>
        <begin position="76"/>
        <end position="98"/>
    </location>
</feature>
<dbReference type="EMBL" id="LAZR01032900">
    <property type="protein sequence ID" value="KKL49604.1"/>
    <property type="molecule type" value="Genomic_DNA"/>
</dbReference>
<sequence length="196" mass="22972">MFSFLPEFDFGWLLDPLNNFLDGLNYFWYLFFKNGNYILFLCFSLMGIVLLLHAREKEYDEKIHGNAELVKRRGRAGSAIFIFIGIGFLFKILSAFLYNVFTNFPEPQIVINYIGDKLASINSLEQVYILTLYEKSLFFLISFISLLAILFITVGIYLMIFNKFILRSKLKFLPFLGVGFFFWILFGFQTSLRLLV</sequence>
<proteinExistence type="predicted"/>
<evidence type="ECO:0000313" key="2">
    <source>
        <dbReference type="EMBL" id="KKL49604.1"/>
    </source>
</evidence>
<accession>A0A0F9CKD6</accession>
<feature type="transmembrane region" description="Helical" evidence="1">
    <location>
        <begin position="37"/>
        <end position="55"/>
    </location>
</feature>